<dbReference type="PROSITE" id="PS50113">
    <property type="entry name" value="PAC"/>
    <property type="match status" value="1"/>
</dbReference>
<accession>A0AAE9YKD4</accession>
<dbReference type="InterPro" id="IPR011006">
    <property type="entry name" value="CheY-like_superfamily"/>
</dbReference>
<dbReference type="Pfam" id="PF13426">
    <property type="entry name" value="PAS_9"/>
    <property type="match status" value="1"/>
</dbReference>
<dbReference type="InterPro" id="IPR035919">
    <property type="entry name" value="EAL_sf"/>
</dbReference>
<dbReference type="Pfam" id="PF00072">
    <property type="entry name" value="Response_reg"/>
    <property type="match status" value="1"/>
</dbReference>
<evidence type="ECO:0000256" key="3">
    <source>
        <dbReference type="PROSITE-ProRule" id="PRU00169"/>
    </source>
</evidence>
<name>A0AAE9YKD4_9GAMM</name>
<evidence type="ECO:0000256" key="2">
    <source>
        <dbReference type="ARBA" id="ARBA00022636"/>
    </source>
</evidence>
<dbReference type="EC" id="3.1.4.52" evidence="1"/>
<dbReference type="KEGG" id="tact:SG35_018565"/>
<dbReference type="GO" id="GO:0000160">
    <property type="term" value="P:phosphorelay signal transduction system"/>
    <property type="evidence" value="ECO:0007669"/>
    <property type="project" value="InterPro"/>
</dbReference>
<dbReference type="InterPro" id="IPR000160">
    <property type="entry name" value="GGDEF_dom"/>
</dbReference>
<gene>
    <name evidence="8" type="ORF">SG35_018565</name>
</gene>
<evidence type="ECO:0000259" key="7">
    <source>
        <dbReference type="PROSITE" id="PS50887"/>
    </source>
</evidence>
<dbReference type="InterPro" id="IPR000700">
    <property type="entry name" value="PAS-assoc_C"/>
</dbReference>
<dbReference type="Pfam" id="PF00990">
    <property type="entry name" value="GGDEF"/>
    <property type="match status" value="1"/>
</dbReference>
<reference evidence="8 9" key="2">
    <citation type="journal article" date="2022" name="Mar. Drugs">
        <title>Bioassay-Guided Fractionation Leads to the Detection of Cholic Acid Generated by the Rare Thalassomonas sp.</title>
        <authorList>
            <person name="Pheiffer F."/>
            <person name="Schneider Y.K."/>
            <person name="Hansen E.H."/>
            <person name="Andersen J.H."/>
            <person name="Isaksson J."/>
            <person name="Busche T."/>
            <person name="R C."/>
            <person name="Kalinowski J."/>
            <person name="Zyl L.V."/>
            <person name="Trindade M."/>
        </authorList>
    </citation>
    <scope>NUCLEOTIDE SEQUENCE [LARGE SCALE GENOMIC DNA]</scope>
    <source>
        <strain evidence="8 9">A5K-106</strain>
    </source>
</reference>
<dbReference type="FunFam" id="3.20.20.450:FF:000001">
    <property type="entry name" value="Cyclic di-GMP phosphodiesterase yahA"/>
    <property type="match status" value="1"/>
</dbReference>
<evidence type="ECO:0000259" key="5">
    <source>
        <dbReference type="PROSITE" id="PS50113"/>
    </source>
</evidence>
<dbReference type="Gene3D" id="3.30.70.270">
    <property type="match status" value="1"/>
</dbReference>
<keyword evidence="3" id="KW-0597">Phosphoprotein</keyword>
<dbReference type="Gene3D" id="3.40.50.2300">
    <property type="match status" value="1"/>
</dbReference>
<dbReference type="InterPro" id="IPR000014">
    <property type="entry name" value="PAS"/>
</dbReference>
<dbReference type="InterPro" id="IPR001789">
    <property type="entry name" value="Sig_transdc_resp-reg_receiver"/>
</dbReference>
<dbReference type="NCBIfam" id="TIGR00229">
    <property type="entry name" value="sensory_box"/>
    <property type="match status" value="1"/>
</dbReference>
<evidence type="ECO:0000313" key="9">
    <source>
        <dbReference type="Proteomes" id="UP000032568"/>
    </source>
</evidence>
<evidence type="ECO:0000259" key="4">
    <source>
        <dbReference type="PROSITE" id="PS50110"/>
    </source>
</evidence>
<dbReference type="AlphaFoldDB" id="A0AAE9YKD4"/>
<dbReference type="CDD" id="cd17534">
    <property type="entry name" value="REC_DC-like"/>
    <property type="match status" value="1"/>
</dbReference>
<dbReference type="PANTHER" id="PTHR44757:SF2">
    <property type="entry name" value="BIOFILM ARCHITECTURE MAINTENANCE PROTEIN MBAA"/>
    <property type="match status" value="1"/>
</dbReference>
<keyword evidence="9" id="KW-1185">Reference proteome</keyword>
<dbReference type="GO" id="GO:0071111">
    <property type="term" value="F:cyclic-guanylate-specific phosphodiesterase activity"/>
    <property type="evidence" value="ECO:0007669"/>
    <property type="project" value="UniProtKB-EC"/>
</dbReference>
<evidence type="ECO:0000259" key="6">
    <source>
        <dbReference type="PROSITE" id="PS50883"/>
    </source>
</evidence>
<feature type="modified residue" description="4-aspartylphosphate" evidence="3">
    <location>
        <position position="61"/>
    </location>
</feature>
<dbReference type="RefSeq" id="WP_084692807.1">
    <property type="nucleotide sequence ID" value="NZ_CP059735.1"/>
</dbReference>
<dbReference type="CDD" id="cd01948">
    <property type="entry name" value="EAL"/>
    <property type="match status" value="1"/>
</dbReference>
<dbReference type="SMART" id="SM00052">
    <property type="entry name" value="EAL"/>
    <property type="match status" value="1"/>
</dbReference>
<dbReference type="Gene3D" id="3.20.20.450">
    <property type="entry name" value="EAL domain"/>
    <property type="match status" value="1"/>
</dbReference>
<dbReference type="CDD" id="cd01949">
    <property type="entry name" value="GGDEF"/>
    <property type="match status" value="1"/>
</dbReference>
<reference evidence="8 9" key="1">
    <citation type="journal article" date="2015" name="Genome Announc.">
        <title>Draft Genome Sequences of Marine Isolates of Thalassomonas viridans and Thalassomonas actiniarum.</title>
        <authorList>
            <person name="Olonade I."/>
            <person name="van Zyl L.J."/>
            <person name="Trindade M."/>
        </authorList>
    </citation>
    <scope>NUCLEOTIDE SEQUENCE [LARGE SCALE GENOMIC DNA]</scope>
    <source>
        <strain evidence="8 9">A5K-106</strain>
    </source>
</reference>
<dbReference type="EMBL" id="CP059735">
    <property type="protein sequence ID" value="WDD97324.1"/>
    <property type="molecule type" value="Genomic_DNA"/>
</dbReference>
<feature type="domain" description="GGDEF" evidence="7">
    <location>
        <begin position="299"/>
        <end position="435"/>
    </location>
</feature>
<evidence type="ECO:0000256" key="1">
    <source>
        <dbReference type="ARBA" id="ARBA00012282"/>
    </source>
</evidence>
<dbReference type="SUPFAM" id="SSF55785">
    <property type="entry name" value="PYP-like sensor domain (PAS domain)"/>
    <property type="match status" value="1"/>
</dbReference>
<organism evidence="8 9">
    <name type="scientific">Thalassomonas actiniarum</name>
    <dbReference type="NCBI Taxonomy" id="485447"/>
    <lineage>
        <taxon>Bacteria</taxon>
        <taxon>Pseudomonadati</taxon>
        <taxon>Pseudomonadota</taxon>
        <taxon>Gammaproteobacteria</taxon>
        <taxon>Alteromonadales</taxon>
        <taxon>Colwelliaceae</taxon>
        <taxon>Thalassomonas</taxon>
    </lineage>
</organism>
<keyword evidence="2" id="KW-0973">c-di-GMP</keyword>
<dbReference type="InterPro" id="IPR052155">
    <property type="entry name" value="Biofilm_reg_signaling"/>
</dbReference>
<feature type="domain" description="PAC" evidence="5">
    <location>
        <begin position="214"/>
        <end position="266"/>
    </location>
</feature>
<evidence type="ECO:0000313" key="8">
    <source>
        <dbReference type="EMBL" id="WDD97324.1"/>
    </source>
</evidence>
<dbReference type="PROSITE" id="PS50887">
    <property type="entry name" value="GGDEF"/>
    <property type="match status" value="1"/>
</dbReference>
<dbReference type="SMART" id="SM00267">
    <property type="entry name" value="GGDEF"/>
    <property type="match status" value="1"/>
</dbReference>
<dbReference type="Gene3D" id="3.30.450.20">
    <property type="entry name" value="PAS domain"/>
    <property type="match status" value="1"/>
</dbReference>
<feature type="domain" description="EAL" evidence="6">
    <location>
        <begin position="444"/>
        <end position="698"/>
    </location>
</feature>
<sequence length="724" mass="81843">MESMQEKPKARIMVVEDEALVARELSIRLGRMKYEVVATCGTPELALSSAAELVPDLILMDINLNADKDGIDIAGEIHETQDIPIIFCTAYSSNDVLERAKITTPFGYILKPIDSRELEITIEIALYKHGVDHKLHDTANKLKVALDSIEDAVISCDQDGKIFLANPKAIELCKFDFVPIGRMITDMLCFVDLNTGIDNVDINVWLQEKQNCHHQNNYLLKNYNEGTVPVELNVASLEDKNGQYNGLIFAFRDISRRISFEEQLKKNAIQDPITGLPERSMMFERLKLALKRAKLDEEYSFAVIFIDLDRFRVINDGLNHEFGDEVLRRVSQKVLNQLRDIDMLSRFSSDTFVCLLDNVDSMPKILSVVNRIQGEIALPMAINTHQITVTASSGIVLSNKKYNNYETYSDILRDADTAMYQAKLKGGNIHVIFDKQMHDYALRLLWIEEELLDAIEAGDIQVYYQPIVDANSHEITSFEALVRWIHPEKGFIAPDEFIPIAEETGLILPLGEFILYSVCQQLCRWNNEMGFNTKVGVNLSARQFSQPHLAELIISAIEKYQLKSSFIGVEVTETMAMTDVDTAINVLNSLRKIGVKVSLDDFGTGYSSLSYLKKLPVHTLKIDRSFITELEHNVDDQAIVKAIAAMTQELEFNVLVEGVENKEQVAILQKLGCDYFQGYYFAKPMNAYDATQLLRGIDKGFIPPELPFYPDQLEMPSCASDSVL</sequence>
<dbReference type="Proteomes" id="UP000032568">
    <property type="component" value="Chromosome"/>
</dbReference>
<dbReference type="InterPro" id="IPR035965">
    <property type="entry name" value="PAS-like_dom_sf"/>
</dbReference>
<dbReference type="SUPFAM" id="SSF55073">
    <property type="entry name" value="Nucleotide cyclase"/>
    <property type="match status" value="1"/>
</dbReference>
<dbReference type="PROSITE" id="PS50883">
    <property type="entry name" value="EAL"/>
    <property type="match status" value="1"/>
</dbReference>
<dbReference type="NCBIfam" id="TIGR00254">
    <property type="entry name" value="GGDEF"/>
    <property type="match status" value="1"/>
</dbReference>
<dbReference type="InterPro" id="IPR029787">
    <property type="entry name" value="Nucleotide_cyclase"/>
</dbReference>
<dbReference type="PANTHER" id="PTHR44757">
    <property type="entry name" value="DIGUANYLATE CYCLASE DGCP"/>
    <property type="match status" value="1"/>
</dbReference>
<dbReference type="Pfam" id="PF00563">
    <property type="entry name" value="EAL"/>
    <property type="match status" value="1"/>
</dbReference>
<dbReference type="InterPro" id="IPR043128">
    <property type="entry name" value="Rev_trsase/Diguanyl_cyclase"/>
</dbReference>
<dbReference type="SMART" id="SM00448">
    <property type="entry name" value="REC"/>
    <property type="match status" value="1"/>
</dbReference>
<dbReference type="PROSITE" id="PS50110">
    <property type="entry name" value="RESPONSE_REGULATORY"/>
    <property type="match status" value="1"/>
</dbReference>
<proteinExistence type="predicted"/>
<dbReference type="SUPFAM" id="SSF52172">
    <property type="entry name" value="CheY-like"/>
    <property type="match status" value="1"/>
</dbReference>
<protein>
    <recommendedName>
        <fullName evidence="1">cyclic-guanylate-specific phosphodiesterase</fullName>
        <ecNumber evidence="1">3.1.4.52</ecNumber>
    </recommendedName>
</protein>
<dbReference type="SUPFAM" id="SSF141868">
    <property type="entry name" value="EAL domain-like"/>
    <property type="match status" value="1"/>
</dbReference>
<feature type="domain" description="Response regulatory" evidence="4">
    <location>
        <begin position="11"/>
        <end position="126"/>
    </location>
</feature>
<dbReference type="InterPro" id="IPR001633">
    <property type="entry name" value="EAL_dom"/>
</dbReference>